<evidence type="ECO:0000256" key="9">
    <source>
        <dbReference type="SAM" id="MobiDB-lite"/>
    </source>
</evidence>
<dbReference type="InterPro" id="IPR016024">
    <property type="entry name" value="ARM-type_fold"/>
</dbReference>
<dbReference type="EMBL" id="LVLJ01001455">
    <property type="protein sequence ID" value="OAE29499.1"/>
    <property type="molecule type" value="Genomic_DNA"/>
</dbReference>
<organism evidence="11 12">
    <name type="scientific">Marchantia polymorpha subsp. ruderalis</name>
    <dbReference type="NCBI Taxonomy" id="1480154"/>
    <lineage>
        <taxon>Eukaryota</taxon>
        <taxon>Viridiplantae</taxon>
        <taxon>Streptophyta</taxon>
        <taxon>Embryophyta</taxon>
        <taxon>Marchantiophyta</taxon>
        <taxon>Marchantiopsida</taxon>
        <taxon>Marchantiidae</taxon>
        <taxon>Marchantiales</taxon>
        <taxon>Marchantiaceae</taxon>
        <taxon>Marchantia</taxon>
    </lineage>
</organism>
<dbReference type="PROSITE" id="PS50166">
    <property type="entry name" value="IMPORTIN_B_NT"/>
    <property type="match status" value="1"/>
</dbReference>
<keyword evidence="12" id="KW-1185">Reference proteome</keyword>
<protein>
    <recommendedName>
        <fullName evidence="8">Exportin-4</fullName>
    </recommendedName>
</protein>
<comment type="caution">
    <text evidence="11">The sequence shown here is derived from an EMBL/GenBank/DDBJ whole genome shotgun (WGS) entry which is preliminary data.</text>
</comment>
<dbReference type="GO" id="GO:0005049">
    <property type="term" value="F:nuclear export signal receptor activity"/>
    <property type="evidence" value="ECO:0007669"/>
    <property type="project" value="InterPro"/>
</dbReference>
<dbReference type="GO" id="GO:0005643">
    <property type="term" value="C:nuclear pore"/>
    <property type="evidence" value="ECO:0007669"/>
    <property type="project" value="TreeGrafter"/>
</dbReference>
<dbReference type="PANTHER" id="PTHR12596:SF1">
    <property type="entry name" value="EXPORTIN-4"/>
    <property type="match status" value="1"/>
</dbReference>
<evidence type="ECO:0000256" key="8">
    <source>
        <dbReference type="ARBA" id="ARBA00040444"/>
    </source>
</evidence>
<comment type="subcellular location">
    <subcellularLocation>
        <location evidence="2">Cytoplasm</location>
    </subcellularLocation>
    <subcellularLocation>
        <location evidence="1">Nucleus</location>
    </subcellularLocation>
</comment>
<dbReference type="AlphaFoldDB" id="A0A176W902"/>
<evidence type="ECO:0000313" key="12">
    <source>
        <dbReference type="Proteomes" id="UP000077202"/>
    </source>
</evidence>
<dbReference type="GO" id="GO:0031267">
    <property type="term" value="F:small GTPase binding"/>
    <property type="evidence" value="ECO:0007669"/>
    <property type="project" value="InterPro"/>
</dbReference>
<evidence type="ECO:0000256" key="2">
    <source>
        <dbReference type="ARBA" id="ARBA00004496"/>
    </source>
</evidence>
<dbReference type="InterPro" id="IPR001494">
    <property type="entry name" value="Importin-beta_N"/>
</dbReference>
<name>A0A176W902_MARPO</name>
<evidence type="ECO:0000256" key="5">
    <source>
        <dbReference type="ARBA" id="ARBA00022490"/>
    </source>
</evidence>
<reference evidence="11" key="1">
    <citation type="submission" date="2016-03" db="EMBL/GenBank/DDBJ databases">
        <title>Mechanisms controlling the formation of the plant cell surface in tip-growing cells are functionally conserved among land plants.</title>
        <authorList>
            <person name="Honkanen S."/>
            <person name="Jones V.A."/>
            <person name="Morieri G."/>
            <person name="Champion C."/>
            <person name="Hetherington A.J."/>
            <person name="Kelly S."/>
            <person name="Saint-Marcoux D."/>
            <person name="Proust H."/>
            <person name="Prescott H."/>
            <person name="Dolan L."/>
        </authorList>
    </citation>
    <scope>NUCLEOTIDE SEQUENCE [LARGE SCALE GENOMIC DNA]</scope>
    <source>
        <tissue evidence="11">Whole gametophyte</tissue>
    </source>
</reference>
<dbReference type="PANTHER" id="PTHR12596">
    <property type="entry name" value="EXPORTIN 4,7-RELATED"/>
    <property type="match status" value="1"/>
</dbReference>
<keyword evidence="5" id="KW-0963">Cytoplasm</keyword>
<dbReference type="GO" id="GO:0005737">
    <property type="term" value="C:cytoplasm"/>
    <property type="evidence" value="ECO:0007669"/>
    <property type="project" value="UniProtKB-SubCell"/>
</dbReference>
<evidence type="ECO:0000256" key="4">
    <source>
        <dbReference type="ARBA" id="ARBA00022448"/>
    </source>
</evidence>
<evidence type="ECO:0000256" key="3">
    <source>
        <dbReference type="ARBA" id="ARBA00009466"/>
    </source>
</evidence>
<gene>
    <name evidence="11" type="ORF">AXG93_1433s1180</name>
</gene>
<comment type="similarity">
    <text evidence="3">Belongs to the exportin family.</text>
</comment>
<dbReference type="SUPFAM" id="SSF48371">
    <property type="entry name" value="ARM repeat"/>
    <property type="match status" value="1"/>
</dbReference>
<evidence type="ECO:0000256" key="7">
    <source>
        <dbReference type="ARBA" id="ARBA00023242"/>
    </source>
</evidence>
<dbReference type="InterPro" id="IPR044189">
    <property type="entry name" value="XPO4/7-like"/>
</dbReference>
<dbReference type="InterPro" id="IPR011989">
    <property type="entry name" value="ARM-like"/>
</dbReference>
<feature type="domain" description="Importin N-terminal" evidence="10">
    <location>
        <begin position="32"/>
        <end position="98"/>
    </location>
</feature>
<evidence type="ECO:0000313" key="11">
    <source>
        <dbReference type="EMBL" id="OAE29499.1"/>
    </source>
</evidence>
<accession>A0A176W902</accession>
<keyword evidence="4" id="KW-0813">Transport</keyword>
<keyword evidence="7" id="KW-0539">Nucleus</keyword>
<dbReference type="Gene3D" id="1.25.10.10">
    <property type="entry name" value="Leucine-rich Repeat Variant"/>
    <property type="match status" value="2"/>
</dbReference>
<dbReference type="GO" id="GO:0006611">
    <property type="term" value="P:protein export from nucleus"/>
    <property type="evidence" value="ECO:0007669"/>
    <property type="project" value="TreeGrafter"/>
</dbReference>
<evidence type="ECO:0000256" key="6">
    <source>
        <dbReference type="ARBA" id="ARBA00022927"/>
    </source>
</evidence>
<evidence type="ECO:0000259" key="10">
    <source>
        <dbReference type="PROSITE" id="PS50166"/>
    </source>
</evidence>
<dbReference type="Pfam" id="PF03810">
    <property type="entry name" value="IBN_N"/>
    <property type="match status" value="1"/>
</dbReference>
<evidence type="ECO:0000256" key="1">
    <source>
        <dbReference type="ARBA" id="ARBA00004123"/>
    </source>
</evidence>
<dbReference type="FunFam" id="1.25.10.10:FF:000287">
    <property type="entry name" value="Exportin-4 protein"/>
    <property type="match status" value="1"/>
</dbReference>
<feature type="region of interest" description="Disordered" evidence="9">
    <location>
        <begin position="689"/>
        <end position="712"/>
    </location>
</feature>
<proteinExistence type="inferred from homology"/>
<sequence>MLGSDMERLMVTMQAVEQACSGLQEPNNRAAAEATLLAFRRSSHPVQACQYILEHSHLATARFQAAATMQEAAVREWTLLSAEDKNSLRTYCLHYVMARAEAGEPFVQSKVLAVAAVLLKRGWLDSVATEKESFFNEVRVAVLGTHGPAAQRSGIALLESLVSEFSPSTASAMGLPAEFHEHCRASLELDYLQQFYSWAQDAAVSSAERAFQGVGTPLDVNVCSAALHLMSQILNWEFQGTLVRGPNGSIVVGKNRSNAFTSSMGRESIKRPGEHASVVQPGPAWHDTLLPPNRVGWVLELYARIRQGGLGGSGWIDSPFAVNARQLIVQLCSLSGSIFPVGKARNECSDSTFVLISPRELIRVSAVSDNALFGEVIVDTQNGNTTQDLHLQRLMSGISPWLDPPEHIVRAIKSGTSESEFLDGCRALVAVASLTSPSAFDQLLRGGPRPVGTLNLLASLTCEIIKASGAQNNEEETWTGEALDILLDSWTVLLQPVDLSKRIPFPPNGIDAAAAVFHAYVETHVKAAAASAHEEGDDTEQLRAAIAARDEHLSAIALVARAAPSATVPLLAMLISERCTWLPQCTGGRVDPTSVLEELHWLLLMSGHVLADSGDGETPLVPESLSALSPGTADPVNHPAVLLSQASIDLARQSLETSIREVFSPRLMEAVVWFFGRWVDTYLMPADAGRGPNSTPSSNEGELPGQIASNTGQFDGRNSLVVAFGEEGGGKAVLETLVRVAVTALTAWPGERTLQKKYLCASGDDGIQCEGSLVVFGLRSFVELPPKMEAWQELAHAFAYQQPTLSALAAPIQRALSEALCKSAAGMSSGDATNQYVKDLLGPITGSITGLSKREDFQTFAQQPDVILQVSCLMERLRGAARATLPRSQKAIFEVGAAVMEPLLILLQTYKHQSSVVYLLLKYVVDWVDGQVAFLEAKETAILFHFCVRLLEIYSAHNIGKVSVSKSMNLISESQTEKYKDLRVLLQLLTNLSSKDLIDFACDLNGEVENPDVAQVVYLGLHIITPLMSVDLLKYPKLCRQYFTLLAHMLEVYPEKVAKLSTEGFGRIVGTLDFGLRHQDVEVVNMSLTALNAVAFYHYHAVCRGQEGLGAHALSTPGPDGAPKEGVLAHFLRSVMQFLLFEDYSNELVEPAADALLPLILCNTGLYQLVDAGGKLYPWGSMRRQSTTRRSYSEVVTRVEHGHATVIGVGASDPFPFNEEVNGCTTVCRDPPIVVKLASIYPGQGEENRSSPVRNKPQ</sequence>
<dbReference type="Proteomes" id="UP000077202">
    <property type="component" value="Unassembled WGS sequence"/>
</dbReference>
<keyword evidence="6" id="KW-0653">Protein transport</keyword>